<dbReference type="Pfam" id="PF07693">
    <property type="entry name" value="KAP_NTPase"/>
    <property type="match status" value="1"/>
</dbReference>
<evidence type="ECO:0000313" key="2">
    <source>
        <dbReference type="EMBL" id="AGM25502.1"/>
    </source>
</evidence>
<feature type="domain" description="KAP NTPase" evidence="1">
    <location>
        <begin position="11"/>
        <end position="217"/>
    </location>
</feature>
<protein>
    <recommendedName>
        <fullName evidence="1">KAP NTPase domain-containing protein</fullName>
    </recommendedName>
</protein>
<dbReference type="STRING" id="1276227.SCHRY_v1c09290"/>
<evidence type="ECO:0000259" key="1">
    <source>
        <dbReference type="Pfam" id="PF07693"/>
    </source>
</evidence>
<dbReference type="RefSeq" id="WP_016339323.1">
    <property type="nucleotide sequence ID" value="NC_021280.1"/>
</dbReference>
<dbReference type="InterPro" id="IPR011646">
    <property type="entry name" value="KAP_P-loop"/>
</dbReference>
<evidence type="ECO:0000313" key="3">
    <source>
        <dbReference type="Proteomes" id="UP000013964"/>
    </source>
</evidence>
<gene>
    <name evidence="2" type="ORF">SCHRY_v1c09290</name>
</gene>
<dbReference type="PATRIC" id="fig|1276227.3.peg.934"/>
<dbReference type="HOGENOM" id="CLU_601166_0_0_14"/>
<dbReference type="SUPFAM" id="SSF52540">
    <property type="entry name" value="P-loop containing nucleoside triphosphate hydrolases"/>
    <property type="match status" value="1"/>
</dbReference>
<dbReference type="Proteomes" id="UP000013964">
    <property type="component" value="Chromosome"/>
</dbReference>
<reference evidence="2 3" key="1">
    <citation type="journal article" date="2013" name="Genome Biol. Evol.">
        <title>Complete genomes of two dipteran-associated spiroplasmas provided insights into the origin, dynamics, and impacts of viral invasion in spiroplasma.</title>
        <authorList>
            <person name="Ku C."/>
            <person name="Lo W.S."/>
            <person name="Chen L.L."/>
            <person name="Kuo C.H."/>
        </authorList>
    </citation>
    <scope>NUCLEOTIDE SEQUENCE [LARGE SCALE GENOMIC DNA]</scope>
    <source>
        <strain evidence="2 3">DF-1</strain>
    </source>
</reference>
<keyword evidence="3" id="KW-1185">Reference proteome</keyword>
<dbReference type="AlphaFoldDB" id="R4U2B8"/>
<sequence length="455" mass="53743">MNENDVFELINDTVLNYFNNPNSNDNNLNIKGKWGYGKTTFINKFKENYKDTYNCNVLNLWKYEISDNVFISILSDILKILKYEPSANPNIKKILTGVVLSLTRTKWIKKEIDEAKEIDDLYSLDFFNESLQEMINQINSLTKAQSEVKKIIIIFDELDRCTSEQMIKILSTIKNVLFHIENLFFIICSDSDHINQVLSSSSAENYTNKIFSNTLDIKYITMFDKSLIPNIIDNIIIDKWILDKKDFRSIEYAYNKTNKYFQKNLTLFYESMHKNDRLIWESFIFVIYYFKFFDSNYKNILNNLEKIAINPKKIIDSLVDAKKEKNAVIESILSSISNLEQEKNIFTKKPANFNLYVYFNLKDLSIEYVNVIYLLPFVKELEKLDLKNSISELERDSRTITANISYDSIKPFIMEEFLEYLNILISFNLKHDIFLFDNGNYPNDYHLIIKKTVID</sequence>
<dbReference type="Gene3D" id="3.40.50.300">
    <property type="entry name" value="P-loop containing nucleotide triphosphate hydrolases"/>
    <property type="match status" value="1"/>
</dbReference>
<dbReference type="KEGG" id="scr:SCHRY_v1c09290"/>
<proteinExistence type="predicted"/>
<dbReference type="EMBL" id="CP005077">
    <property type="protein sequence ID" value="AGM25502.1"/>
    <property type="molecule type" value="Genomic_DNA"/>
</dbReference>
<dbReference type="PANTHER" id="PTHR34301:SF8">
    <property type="entry name" value="ATPASE DOMAIN-CONTAINING PROTEIN"/>
    <property type="match status" value="1"/>
</dbReference>
<dbReference type="eggNOG" id="COG4928">
    <property type="taxonomic scope" value="Bacteria"/>
</dbReference>
<organism evidence="2 3">
    <name type="scientific">Spiroplasma chrysopicola DF-1</name>
    <dbReference type="NCBI Taxonomy" id="1276227"/>
    <lineage>
        <taxon>Bacteria</taxon>
        <taxon>Bacillati</taxon>
        <taxon>Mycoplasmatota</taxon>
        <taxon>Mollicutes</taxon>
        <taxon>Entomoplasmatales</taxon>
        <taxon>Spiroplasmataceae</taxon>
        <taxon>Spiroplasma</taxon>
    </lineage>
</organism>
<dbReference type="PANTHER" id="PTHR34301">
    <property type="entry name" value="DNA-BINDING PROTEIN-RELATED"/>
    <property type="match status" value="1"/>
</dbReference>
<name>R4U2B8_9MOLU</name>
<accession>R4U2B8</accession>
<dbReference type="InterPro" id="IPR027417">
    <property type="entry name" value="P-loop_NTPase"/>
</dbReference>